<name>A0ABR2IZZ5_9EUKA</name>
<feature type="domain" description="Ubiquitin-like" evidence="1">
    <location>
        <begin position="3"/>
        <end position="70"/>
    </location>
</feature>
<keyword evidence="3" id="KW-1185">Reference proteome</keyword>
<proteinExistence type="predicted"/>
<dbReference type="Proteomes" id="UP001470230">
    <property type="component" value="Unassembled WGS sequence"/>
</dbReference>
<dbReference type="InterPro" id="IPR029071">
    <property type="entry name" value="Ubiquitin-like_domsf"/>
</dbReference>
<accession>A0ABR2IZZ5</accession>
<dbReference type="SUPFAM" id="SSF54236">
    <property type="entry name" value="Ubiquitin-like"/>
    <property type="match status" value="1"/>
</dbReference>
<protein>
    <recommendedName>
        <fullName evidence="1">Ubiquitin-like domain-containing protein</fullName>
    </recommendedName>
</protein>
<dbReference type="PROSITE" id="PS50053">
    <property type="entry name" value="UBIQUITIN_2"/>
    <property type="match status" value="1"/>
</dbReference>
<evidence type="ECO:0000259" key="1">
    <source>
        <dbReference type="PROSITE" id="PS50053"/>
    </source>
</evidence>
<dbReference type="Gene3D" id="3.10.20.90">
    <property type="entry name" value="Phosphatidylinositol 3-kinase Catalytic Subunit, Chain A, domain 1"/>
    <property type="match status" value="1"/>
</dbReference>
<comment type="caution">
    <text evidence="2">The sequence shown here is derived from an EMBL/GenBank/DDBJ whole genome shotgun (WGS) entry which is preliminary data.</text>
</comment>
<evidence type="ECO:0000313" key="3">
    <source>
        <dbReference type="Proteomes" id="UP001470230"/>
    </source>
</evidence>
<dbReference type="InterPro" id="IPR000626">
    <property type="entry name" value="Ubiquitin-like_dom"/>
</dbReference>
<gene>
    <name evidence="2" type="ORF">M9Y10_009133</name>
</gene>
<evidence type="ECO:0000313" key="2">
    <source>
        <dbReference type="EMBL" id="KAK8871219.1"/>
    </source>
</evidence>
<reference evidence="2 3" key="1">
    <citation type="submission" date="2024-04" db="EMBL/GenBank/DDBJ databases">
        <title>Tritrichomonas musculus Genome.</title>
        <authorList>
            <person name="Alves-Ferreira E."/>
            <person name="Grigg M."/>
            <person name="Lorenzi H."/>
            <person name="Galac M."/>
        </authorList>
    </citation>
    <scope>NUCLEOTIDE SEQUENCE [LARGE SCALE GENOMIC DNA]</scope>
    <source>
        <strain evidence="2 3">EAF2021</strain>
    </source>
</reference>
<organism evidence="2 3">
    <name type="scientific">Tritrichomonas musculus</name>
    <dbReference type="NCBI Taxonomy" id="1915356"/>
    <lineage>
        <taxon>Eukaryota</taxon>
        <taxon>Metamonada</taxon>
        <taxon>Parabasalia</taxon>
        <taxon>Tritrichomonadida</taxon>
        <taxon>Tritrichomonadidae</taxon>
        <taxon>Tritrichomonas</taxon>
    </lineage>
</organism>
<sequence>MTVNYKVRDIKGTIYDVEIEKNKTMKDFKEAIADVIQDDNYRCDLLNIIFNNNVIKDDDKTIESIGADEGACFAISQIPTVSIKFILPPKQDLSNYQNLQQKVDHFLIDKECTEPKKIIEAICYQEPSLNPENVYIFSNNWAPFEGSIEVGEGKRFGLYIQEDGYTPLIFKGSTNSALLAFPSNDTLQAHETEISNEFSHVQLEFYLDNSKIDTSKPINTFRKFSVITLTEKHCAFCLLI</sequence>
<dbReference type="EMBL" id="JAPFFF010000014">
    <property type="protein sequence ID" value="KAK8871219.1"/>
    <property type="molecule type" value="Genomic_DNA"/>
</dbReference>